<organism evidence="2 3">
    <name type="scientific">Bartonella rattimassiliensis 15908</name>
    <dbReference type="NCBI Taxonomy" id="1094556"/>
    <lineage>
        <taxon>Bacteria</taxon>
        <taxon>Pseudomonadati</taxon>
        <taxon>Pseudomonadota</taxon>
        <taxon>Alphaproteobacteria</taxon>
        <taxon>Hyphomicrobiales</taxon>
        <taxon>Bartonellaceae</taxon>
        <taxon>Bartonella</taxon>
    </lineage>
</organism>
<evidence type="ECO:0000313" key="3">
    <source>
        <dbReference type="Proteomes" id="UP000001077"/>
    </source>
</evidence>
<keyword evidence="1" id="KW-1133">Transmembrane helix</keyword>
<feature type="transmembrane region" description="Helical" evidence="1">
    <location>
        <begin position="12"/>
        <end position="32"/>
    </location>
</feature>
<reference evidence="2 3" key="1">
    <citation type="submission" date="2012-03" db="EMBL/GenBank/DDBJ databases">
        <title>The Genome Sequence of Bartonella rattimassiliensis 15908.</title>
        <authorList>
            <consortium name="The Broad Institute Genome Sequencing Platform"/>
            <consortium name="The Broad Institute Genome Sequencing Center for Infectious Disease"/>
            <person name="Feldgarden M."/>
            <person name="Kirby J."/>
            <person name="Kosoy M."/>
            <person name="Birtles R."/>
            <person name="Probert W.S."/>
            <person name="Chiaraviglio L."/>
            <person name="Young S.K."/>
            <person name="Zeng Q."/>
            <person name="Gargeya S."/>
            <person name="Fitzgerald M."/>
            <person name="Haas B."/>
            <person name="Abouelleil A."/>
            <person name="Alvarado L."/>
            <person name="Arachchi H.M."/>
            <person name="Berlin A."/>
            <person name="Chapman S.B."/>
            <person name="Gearin G."/>
            <person name="Goldberg J."/>
            <person name="Griggs A."/>
            <person name="Gujja S."/>
            <person name="Hansen M."/>
            <person name="Heiman D."/>
            <person name="Howarth C."/>
            <person name="Larimer J."/>
            <person name="Lui A."/>
            <person name="MacDonald P.J.P."/>
            <person name="McCowen C."/>
            <person name="Montmayeur A."/>
            <person name="Murphy C."/>
            <person name="Neiman D."/>
            <person name="Pearson M."/>
            <person name="Priest M."/>
            <person name="Roberts A."/>
            <person name="Saif S."/>
            <person name="Shea T."/>
            <person name="Sisk P."/>
            <person name="Stolte C."/>
            <person name="Sykes S."/>
            <person name="Wortman J."/>
            <person name="Nusbaum C."/>
            <person name="Birren B."/>
        </authorList>
    </citation>
    <scope>NUCLEOTIDE SEQUENCE [LARGE SCALE GENOMIC DNA]</scope>
    <source>
        <strain evidence="2 3">15908</strain>
    </source>
</reference>
<sequence length="81" mass="9267">KNVDSEGGVYKIILHNILIFLCFYVICGAWHLRHVEQNAIGLPIHGLVLKRHLLKHPISFHDGAHEWYSDKAIEHPPSLPL</sequence>
<name>J0QQJ4_9HYPH</name>
<dbReference type="HOGENOM" id="CLU_2563592_0_0_5"/>
<keyword evidence="1" id="KW-0472">Membrane</keyword>
<evidence type="ECO:0000256" key="1">
    <source>
        <dbReference type="SAM" id="Phobius"/>
    </source>
</evidence>
<feature type="non-terminal residue" evidence="2">
    <location>
        <position position="1"/>
    </location>
</feature>
<accession>J0QQJ4</accession>
<protein>
    <submittedName>
        <fullName evidence="2">Uncharacterized protein</fullName>
    </submittedName>
</protein>
<dbReference type="EMBL" id="AILY01000001">
    <property type="protein sequence ID" value="EJF88026.1"/>
    <property type="molecule type" value="Genomic_DNA"/>
</dbReference>
<dbReference type="AlphaFoldDB" id="J0QQJ4"/>
<evidence type="ECO:0000313" key="2">
    <source>
        <dbReference type="EMBL" id="EJF88026.1"/>
    </source>
</evidence>
<gene>
    <name evidence="2" type="ORF">MCY_00023</name>
</gene>
<keyword evidence="3" id="KW-1185">Reference proteome</keyword>
<proteinExistence type="predicted"/>
<comment type="caution">
    <text evidence="2">The sequence shown here is derived from an EMBL/GenBank/DDBJ whole genome shotgun (WGS) entry which is preliminary data.</text>
</comment>
<keyword evidence="1" id="KW-0812">Transmembrane</keyword>
<dbReference type="Proteomes" id="UP000001077">
    <property type="component" value="Unassembled WGS sequence"/>
</dbReference>